<evidence type="ECO:0000313" key="1">
    <source>
        <dbReference type="EMBL" id="KKK87997.1"/>
    </source>
</evidence>
<dbReference type="EMBL" id="LAZR01050154">
    <property type="protein sequence ID" value="KKK87997.1"/>
    <property type="molecule type" value="Genomic_DNA"/>
</dbReference>
<proteinExistence type="predicted"/>
<name>A0A0F8Z2M1_9ZZZZ</name>
<protein>
    <submittedName>
        <fullName evidence="1">Uncharacterized protein</fullName>
    </submittedName>
</protein>
<organism evidence="1">
    <name type="scientific">marine sediment metagenome</name>
    <dbReference type="NCBI Taxonomy" id="412755"/>
    <lineage>
        <taxon>unclassified sequences</taxon>
        <taxon>metagenomes</taxon>
        <taxon>ecological metagenomes</taxon>
    </lineage>
</organism>
<accession>A0A0F8Z2M1</accession>
<reference evidence="1" key="1">
    <citation type="journal article" date="2015" name="Nature">
        <title>Complex archaea that bridge the gap between prokaryotes and eukaryotes.</title>
        <authorList>
            <person name="Spang A."/>
            <person name="Saw J.H."/>
            <person name="Jorgensen S.L."/>
            <person name="Zaremba-Niedzwiedzka K."/>
            <person name="Martijn J."/>
            <person name="Lind A.E."/>
            <person name="van Eijk R."/>
            <person name="Schleper C."/>
            <person name="Guy L."/>
            <person name="Ettema T.J."/>
        </authorList>
    </citation>
    <scope>NUCLEOTIDE SEQUENCE</scope>
</reference>
<gene>
    <name evidence="1" type="ORF">LCGC14_2747600</name>
</gene>
<comment type="caution">
    <text evidence="1">The sequence shown here is derived from an EMBL/GenBank/DDBJ whole genome shotgun (WGS) entry which is preliminary data.</text>
</comment>
<dbReference type="AlphaFoldDB" id="A0A0F8Z2M1"/>
<feature type="non-terminal residue" evidence="1">
    <location>
        <position position="1"/>
    </location>
</feature>
<sequence>SRHHAGDGHRACVKAAEMVWKEFPESLGPLGGDPK</sequence>